<gene>
    <name evidence="5" type="ORF">GR170_06820</name>
</gene>
<organism evidence="5 6">
    <name type="scientific">Pseudooceanicola albus</name>
    <dbReference type="NCBI Taxonomy" id="2692189"/>
    <lineage>
        <taxon>Bacteria</taxon>
        <taxon>Pseudomonadati</taxon>
        <taxon>Pseudomonadota</taxon>
        <taxon>Alphaproteobacteria</taxon>
        <taxon>Rhodobacterales</taxon>
        <taxon>Paracoccaceae</taxon>
        <taxon>Pseudooceanicola</taxon>
    </lineage>
</organism>
<dbReference type="Gene3D" id="2.150.10.10">
    <property type="entry name" value="Serralysin-like metalloprotease, C-terminal"/>
    <property type="match status" value="2"/>
</dbReference>
<name>A0A6L7G0S8_9RHOB</name>
<proteinExistence type="predicted"/>
<dbReference type="PANTHER" id="PTHR38340:SF1">
    <property type="entry name" value="S-LAYER PROTEIN"/>
    <property type="match status" value="1"/>
</dbReference>
<dbReference type="InterPro" id="IPR006141">
    <property type="entry name" value="Intein_N"/>
</dbReference>
<dbReference type="AlphaFoldDB" id="A0A6L7G0S8"/>
<evidence type="ECO:0000259" key="4">
    <source>
        <dbReference type="Pfam" id="PF13403"/>
    </source>
</evidence>
<feature type="compositionally biased region" description="Low complexity" evidence="3">
    <location>
        <begin position="106"/>
        <end position="121"/>
    </location>
</feature>
<dbReference type="InterPro" id="IPR018511">
    <property type="entry name" value="Hemolysin-typ_Ca-bd_CS"/>
</dbReference>
<evidence type="ECO:0000256" key="1">
    <source>
        <dbReference type="ARBA" id="ARBA00004613"/>
    </source>
</evidence>
<dbReference type="Gene3D" id="2.170.16.10">
    <property type="entry name" value="Hedgehog/Intein (Hint) domain"/>
    <property type="match status" value="1"/>
</dbReference>
<dbReference type="PROSITE" id="PS00330">
    <property type="entry name" value="HEMOLYSIN_CALCIUM"/>
    <property type="match status" value="2"/>
</dbReference>
<dbReference type="SUPFAM" id="SSF51294">
    <property type="entry name" value="Hedgehog/intein (Hint) domain"/>
    <property type="match status" value="1"/>
</dbReference>
<dbReference type="PRINTS" id="PR00313">
    <property type="entry name" value="CABNDNGRPT"/>
</dbReference>
<comment type="subcellular location">
    <subcellularLocation>
        <location evidence="1">Secreted</location>
    </subcellularLocation>
</comment>
<feature type="region of interest" description="Disordered" evidence="3">
    <location>
        <begin position="37"/>
        <end position="68"/>
    </location>
</feature>
<dbReference type="GO" id="GO:0005509">
    <property type="term" value="F:calcium ion binding"/>
    <property type="evidence" value="ECO:0007669"/>
    <property type="project" value="InterPro"/>
</dbReference>
<keyword evidence="6" id="KW-1185">Reference proteome</keyword>
<dbReference type="InterPro" id="IPR036844">
    <property type="entry name" value="Hint_dom_sf"/>
</dbReference>
<reference evidence="5 6" key="1">
    <citation type="submission" date="2019-12" db="EMBL/GenBank/DDBJ databases">
        <authorList>
            <person name="Li M."/>
        </authorList>
    </citation>
    <scope>NUCLEOTIDE SEQUENCE [LARGE SCALE GENOMIC DNA]</scope>
    <source>
        <strain evidence="5 6">GBMRC 2024</strain>
    </source>
</reference>
<dbReference type="RefSeq" id="WP_160892946.1">
    <property type="nucleotide sequence ID" value="NZ_WUMU01000004.1"/>
</dbReference>
<dbReference type="PROSITE" id="PS50817">
    <property type="entry name" value="INTEIN_N_TER"/>
    <property type="match status" value="1"/>
</dbReference>
<comment type="caution">
    <text evidence="5">The sequence shown here is derived from an EMBL/GenBank/DDBJ whole genome shotgun (WGS) entry which is preliminary data.</text>
</comment>
<dbReference type="EMBL" id="WUMU01000004">
    <property type="protein sequence ID" value="MXN17539.1"/>
    <property type="molecule type" value="Genomic_DNA"/>
</dbReference>
<dbReference type="GO" id="GO:0005576">
    <property type="term" value="C:extracellular region"/>
    <property type="evidence" value="ECO:0007669"/>
    <property type="project" value="UniProtKB-SubCell"/>
</dbReference>
<evidence type="ECO:0000313" key="6">
    <source>
        <dbReference type="Proteomes" id="UP000477911"/>
    </source>
</evidence>
<feature type="domain" description="Hedgehog/Intein (Hint)" evidence="4">
    <location>
        <begin position="464"/>
        <end position="609"/>
    </location>
</feature>
<evidence type="ECO:0000256" key="2">
    <source>
        <dbReference type="ARBA" id="ARBA00022525"/>
    </source>
</evidence>
<evidence type="ECO:0000313" key="5">
    <source>
        <dbReference type="EMBL" id="MXN17539.1"/>
    </source>
</evidence>
<sequence>MKMTTRYHDDSHCGDGQGSASAGDGYVQGTAGADLITTAYTGDPQGDRIDAGDARLPGETGNDDIVLAGRGDDTVQAGAGNDDLYGGSGDDVLSGQAGMDRLWGESGSDTLSGGSGDDTLSGGAGNDVLFGDTGGSATTRESFAWDRLADPDCGGGAIDAGDRITGTQVQDTGQVTVTLTQSGRGTPTSFYTDQTQDVAGIAGDGAAIDRTSGLASVVDSAGETASYSFDFSQEVSEVSFRINDIDFGSKVVVRAYDAEGNAVEVHAEAGCLVQTQDLDGVGGTETLISGTPGWGSSPSDGNYSALITVDGPITRLEIDHVQTGWSAGGITVTDIYYDTAGDAGALSATTAADGDDVIAGGSGDDTIFGEGGNDTLSGEAGADQVHGGAGRDVLVGASVGDLLDGGSSGDDWDVLDLQGVASDGGHLKVVRDGDNPEDGVIYFYAADNSLEGTACFEDIELIVPCFTPGTLIATPRGEMRVEDLKEGDRVITRDNGIQPLRWIGRRHLSAEELAAHPQLQPVRIRRGALGHGLPERDMLVSPNHRMLISSDRAALYFEDREVLVAAKHLVAMTGVERAEVTEVTYLHFMFDDHEVVLSDGAWSESFQPGPQVMGSLLAGQREEILTLFPELAGRDGQEAYAAARRSLRGHEARLLMI</sequence>
<dbReference type="InterPro" id="IPR028992">
    <property type="entry name" value="Hedgehog/Intein_dom"/>
</dbReference>
<dbReference type="Pfam" id="PF13403">
    <property type="entry name" value="Hint_2"/>
    <property type="match status" value="1"/>
</dbReference>
<accession>A0A6L7G0S8</accession>
<feature type="compositionally biased region" description="Basic and acidic residues" evidence="3">
    <location>
        <begin position="1"/>
        <end position="13"/>
    </location>
</feature>
<dbReference type="SUPFAM" id="SSF51120">
    <property type="entry name" value="beta-Roll"/>
    <property type="match status" value="2"/>
</dbReference>
<dbReference type="InterPro" id="IPR011049">
    <property type="entry name" value="Serralysin-like_metalloprot_C"/>
</dbReference>
<dbReference type="CDD" id="cd00081">
    <property type="entry name" value="Hint"/>
    <property type="match status" value="1"/>
</dbReference>
<feature type="region of interest" description="Disordered" evidence="3">
    <location>
        <begin position="96"/>
        <end position="133"/>
    </location>
</feature>
<feature type="region of interest" description="Disordered" evidence="3">
    <location>
        <begin position="1"/>
        <end position="25"/>
    </location>
</feature>
<dbReference type="InterPro" id="IPR001343">
    <property type="entry name" value="Hemolysn_Ca-bd"/>
</dbReference>
<dbReference type="PANTHER" id="PTHR38340">
    <property type="entry name" value="S-LAYER PROTEIN"/>
    <property type="match status" value="1"/>
</dbReference>
<dbReference type="InterPro" id="IPR050557">
    <property type="entry name" value="RTX_toxin/Mannuronan_C5-epim"/>
</dbReference>
<dbReference type="Pfam" id="PF00353">
    <property type="entry name" value="HemolysinCabind"/>
    <property type="match status" value="3"/>
</dbReference>
<protein>
    <submittedName>
        <fullName evidence="5">Type I secretion protein</fullName>
    </submittedName>
</protein>
<keyword evidence="2" id="KW-0964">Secreted</keyword>
<dbReference type="Proteomes" id="UP000477911">
    <property type="component" value="Unassembled WGS sequence"/>
</dbReference>
<dbReference type="GO" id="GO:0016539">
    <property type="term" value="P:intein-mediated protein splicing"/>
    <property type="evidence" value="ECO:0007669"/>
    <property type="project" value="InterPro"/>
</dbReference>
<evidence type="ECO:0000256" key="3">
    <source>
        <dbReference type="SAM" id="MobiDB-lite"/>
    </source>
</evidence>